<gene>
    <name evidence="1" type="ORF">ANN_03412</name>
</gene>
<evidence type="ECO:0000313" key="1">
    <source>
        <dbReference type="EMBL" id="KAJ4451931.1"/>
    </source>
</evidence>
<evidence type="ECO:0000313" key="2">
    <source>
        <dbReference type="Proteomes" id="UP001148838"/>
    </source>
</evidence>
<sequence length="181" mass="20629">MLSIEWRDALKMAGNVAAVRAIPGRTIDKCCRHCGSEIETLQHVLGSCPHGEALRNARHHKFGHRWYTGSIYRANWCGVIIARHKSNKLTHQIVLICLKTLSEMLESQSGKPFTTGNAPKRRYLLHTHHIVLRDDAGCHVAAQVVNLLKRLNREILKHPSPDMDTCAYDMFLKMKRPRSTF</sequence>
<name>A0ABQ8TYW1_PERAM</name>
<keyword evidence="2" id="KW-1185">Reference proteome</keyword>
<reference evidence="1 2" key="1">
    <citation type="journal article" date="2022" name="Allergy">
        <title>Genome assembly and annotation of Periplaneta americana reveal a comprehensive cockroach allergen profile.</title>
        <authorList>
            <person name="Wang L."/>
            <person name="Xiong Q."/>
            <person name="Saelim N."/>
            <person name="Wang L."/>
            <person name="Nong W."/>
            <person name="Wan A.T."/>
            <person name="Shi M."/>
            <person name="Liu X."/>
            <person name="Cao Q."/>
            <person name="Hui J.H.L."/>
            <person name="Sookrung N."/>
            <person name="Leung T.F."/>
            <person name="Tungtrongchitr A."/>
            <person name="Tsui S.K.W."/>
        </authorList>
    </citation>
    <scope>NUCLEOTIDE SEQUENCE [LARGE SCALE GENOMIC DNA]</scope>
    <source>
        <strain evidence="1">PWHHKU_190912</strain>
    </source>
</reference>
<evidence type="ECO:0008006" key="3">
    <source>
        <dbReference type="Google" id="ProtNLM"/>
    </source>
</evidence>
<dbReference type="InterPro" id="IPR036397">
    <property type="entry name" value="RNaseH_sf"/>
</dbReference>
<dbReference type="EMBL" id="JAJSOF020000001">
    <property type="protein sequence ID" value="KAJ4451931.1"/>
    <property type="molecule type" value="Genomic_DNA"/>
</dbReference>
<organism evidence="1 2">
    <name type="scientific">Periplaneta americana</name>
    <name type="common">American cockroach</name>
    <name type="synonym">Blatta americana</name>
    <dbReference type="NCBI Taxonomy" id="6978"/>
    <lineage>
        <taxon>Eukaryota</taxon>
        <taxon>Metazoa</taxon>
        <taxon>Ecdysozoa</taxon>
        <taxon>Arthropoda</taxon>
        <taxon>Hexapoda</taxon>
        <taxon>Insecta</taxon>
        <taxon>Pterygota</taxon>
        <taxon>Neoptera</taxon>
        <taxon>Polyneoptera</taxon>
        <taxon>Dictyoptera</taxon>
        <taxon>Blattodea</taxon>
        <taxon>Blattoidea</taxon>
        <taxon>Blattidae</taxon>
        <taxon>Blattinae</taxon>
        <taxon>Periplaneta</taxon>
    </lineage>
</organism>
<dbReference type="Proteomes" id="UP001148838">
    <property type="component" value="Unassembled WGS sequence"/>
</dbReference>
<dbReference type="Gene3D" id="3.30.420.10">
    <property type="entry name" value="Ribonuclease H-like superfamily/Ribonuclease H"/>
    <property type="match status" value="1"/>
</dbReference>
<proteinExistence type="predicted"/>
<accession>A0ABQ8TYW1</accession>
<protein>
    <recommendedName>
        <fullName evidence="3">Reverse transcriptase</fullName>
    </recommendedName>
</protein>
<comment type="caution">
    <text evidence="1">The sequence shown here is derived from an EMBL/GenBank/DDBJ whole genome shotgun (WGS) entry which is preliminary data.</text>
</comment>